<dbReference type="InterPro" id="IPR001077">
    <property type="entry name" value="COMT_C"/>
</dbReference>
<dbReference type="InterPro" id="IPR016461">
    <property type="entry name" value="COMT-like"/>
</dbReference>
<dbReference type="GO" id="GO:0032259">
    <property type="term" value="P:methylation"/>
    <property type="evidence" value="ECO:0007669"/>
    <property type="project" value="UniProtKB-KW"/>
</dbReference>
<dbReference type="OrthoDB" id="1606438at2759"/>
<evidence type="ECO:0000256" key="1">
    <source>
        <dbReference type="ARBA" id="ARBA00022603"/>
    </source>
</evidence>
<evidence type="ECO:0000256" key="2">
    <source>
        <dbReference type="ARBA" id="ARBA00022679"/>
    </source>
</evidence>
<evidence type="ECO:0000259" key="4">
    <source>
        <dbReference type="Pfam" id="PF00891"/>
    </source>
</evidence>
<keyword evidence="2" id="KW-0808">Transferase</keyword>
<protein>
    <submittedName>
        <fullName evidence="5">O-methyltransferase gsfB</fullName>
    </submittedName>
</protein>
<dbReference type="PANTHER" id="PTHR43712">
    <property type="entry name" value="PUTATIVE (AFU_ORTHOLOGUE AFUA_4G14580)-RELATED"/>
    <property type="match status" value="1"/>
</dbReference>
<gene>
    <name evidence="5" type="primary">gsfB_0</name>
    <name evidence="5" type="ORF">LARI1_G008886</name>
</gene>
<dbReference type="InterPro" id="IPR036390">
    <property type="entry name" value="WH_DNA-bd_sf"/>
</dbReference>
<comment type="caution">
    <text evidence="5">The sequence shown here is derived from an EMBL/GenBank/DDBJ whole genome shotgun (WGS) entry which is preliminary data.</text>
</comment>
<proteinExistence type="predicted"/>
<dbReference type="AlphaFoldDB" id="A0A8T9B1N7"/>
<keyword evidence="1" id="KW-0489">Methyltransferase</keyword>
<evidence type="ECO:0000313" key="6">
    <source>
        <dbReference type="Proteomes" id="UP000469559"/>
    </source>
</evidence>
<dbReference type="Gene3D" id="1.10.10.10">
    <property type="entry name" value="Winged helix-like DNA-binding domain superfamily/Winged helix DNA-binding domain"/>
    <property type="match status" value="1"/>
</dbReference>
<dbReference type="EMBL" id="QGMF01000822">
    <property type="protein sequence ID" value="TVY13890.1"/>
    <property type="molecule type" value="Genomic_DNA"/>
</dbReference>
<dbReference type="SUPFAM" id="SSF53335">
    <property type="entry name" value="S-adenosyl-L-methionine-dependent methyltransferases"/>
    <property type="match status" value="1"/>
</dbReference>
<dbReference type="Proteomes" id="UP000469559">
    <property type="component" value="Unassembled WGS sequence"/>
</dbReference>
<evidence type="ECO:0000313" key="5">
    <source>
        <dbReference type="EMBL" id="TVY13890.1"/>
    </source>
</evidence>
<dbReference type="GO" id="GO:0008171">
    <property type="term" value="F:O-methyltransferase activity"/>
    <property type="evidence" value="ECO:0007669"/>
    <property type="project" value="InterPro"/>
</dbReference>
<dbReference type="PANTHER" id="PTHR43712:SF12">
    <property type="entry name" value="STERIGMATOCYSTIN 8-O-METHYLTRANSFERASE"/>
    <property type="match status" value="1"/>
</dbReference>
<keyword evidence="3" id="KW-0949">S-adenosyl-L-methionine</keyword>
<dbReference type="PROSITE" id="PS51683">
    <property type="entry name" value="SAM_OMT_II"/>
    <property type="match status" value="1"/>
</dbReference>
<dbReference type="InterPro" id="IPR036388">
    <property type="entry name" value="WH-like_DNA-bd_sf"/>
</dbReference>
<dbReference type="Gene3D" id="3.40.50.150">
    <property type="entry name" value="Vaccinia Virus protein VP39"/>
    <property type="match status" value="1"/>
</dbReference>
<sequence>MTTYSRIQELASQIQSHSAQIDKYLSSHGFPPPTFELSSPCSFPPELQCQRESLLEVADELTLLVQGPLQFIMSLTGYEHNARNSLHAIVRFDLATAFPIHSTVTFQAIACARGLELGDTTRILRHAMTYHIFAEPTPGAVCHTASSRLLAENTGLRAWIANTLNELLPAASRMVDAMERWPGSQEPNEAGWNLAFGNPDAMFAALGRDETRAKTFAESMSFFEARPGLAVHYLVDEEAISWGGVRKMVDIGGSHGKVSIGLARKYPSIKCVVQDLKKVIGGARPPDDVEDQISFMAHDFFNEQPVKDADLYLLRWVLHDWSDRYAVEILKALVPALKPGNRVVINESCLPSHGTMSLYRQRFLRATDLTMKQIQNARERDEADWKTLLKGADERFQIYDFKHPAGSELAIIIVGWQ</sequence>
<keyword evidence="6" id="KW-1185">Reference proteome</keyword>
<accession>A0A8T9B1N7</accession>
<feature type="domain" description="O-methyltransferase C-terminal" evidence="4">
    <location>
        <begin position="187"/>
        <end position="392"/>
    </location>
</feature>
<reference evidence="5 6" key="1">
    <citation type="submission" date="2018-05" db="EMBL/GenBank/DDBJ databases">
        <title>Whole genome sequencing for identification of molecular markers to develop diagnostic detection tools for the regulated plant pathogen Lachnellula willkommii.</title>
        <authorList>
            <person name="Giroux E."/>
            <person name="Bilodeau G."/>
        </authorList>
    </citation>
    <scope>NUCLEOTIDE SEQUENCE [LARGE SCALE GENOMIC DNA]</scope>
    <source>
        <strain evidence="5 6">CBS 203.66</strain>
    </source>
</reference>
<organism evidence="5 6">
    <name type="scientific">Lachnellula arida</name>
    <dbReference type="NCBI Taxonomy" id="1316785"/>
    <lineage>
        <taxon>Eukaryota</taxon>
        <taxon>Fungi</taxon>
        <taxon>Dikarya</taxon>
        <taxon>Ascomycota</taxon>
        <taxon>Pezizomycotina</taxon>
        <taxon>Leotiomycetes</taxon>
        <taxon>Helotiales</taxon>
        <taxon>Lachnaceae</taxon>
        <taxon>Lachnellula</taxon>
    </lineage>
</organism>
<dbReference type="Pfam" id="PF00891">
    <property type="entry name" value="Methyltransf_2"/>
    <property type="match status" value="1"/>
</dbReference>
<dbReference type="SUPFAM" id="SSF46785">
    <property type="entry name" value="Winged helix' DNA-binding domain"/>
    <property type="match status" value="1"/>
</dbReference>
<dbReference type="InterPro" id="IPR029063">
    <property type="entry name" value="SAM-dependent_MTases_sf"/>
</dbReference>
<name>A0A8T9B1N7_9HELO</name>
<evidence type="ECO:0000256" key="3">
    <source>
        <dbReference type="ARBA" id="ARBA00022691"/>
    </source>
</evidence>